<dbReference type="EMBL" id="JACEFO010001178">
    <property type="protein sequence ID" value="KAF8746775.1"/>
    <property type="molecule type" value="Genomic_DNA"/>
</dbReference>
<keyword evidence="5" id="KW-1185">Reference proteome</keyword>
<evidence type="ECO:0000256" key="2">
    <source>
        <dbReference type="ARBA" id="ARBA00010846"/>
    </source>
</evidence>
<dbReference type="OrthoDB" id="6359816at2759"/>
<comment type="caution">
    <text evidence="4">The sequence shown here is derived from an EMBL/GenBank/DDBJ whole genome shotgun (WGS) entry which is preliminary data.</text>
</comment>
<dbReference type="Pfam" id="PF24570">
    <property type="entry name" value="BACK_BPM_SPOP"/>
    <property type="match status" value="1"/>
</dbReference>
<dbReference type="InterPro" id="IPR056423">
    <property type="entry name" value="BACK_BPM_SPOP"/>
</dbReference>
<sequence length="293" mass="32332">MNMKHSCSHHPEEVRSVHLLTIHDFFVTSATVGNRTDCIKSRCSVDGYPWELRLYPARSSVFNLSYHIGLELVFLGEARRRCGVTATLHCRLRDLPLPPPCDLHRDLGELLNSQVGADVTLAVSGELIPVHKNILAARSPVFMAEFFGSMAERSAERVEIKKTDAQVLKAMLRFIYTGMVHEFDNQPAAGENVVMAQHLLVAADRYGLDRLKVICEQRLTVGIDIKTAASTLALAEQHNCAGLKGKCIEFIAGSSPESLDAILNTEGYRHLEASSPSVLTELLRAANGKRSRS</sequence>
<protein>
    <recommendedName>
        <fullName evidence="3">BTB domain-containing protein</fullName>
    </recommendedName>
</protein>
<dbReference type="GO" id="GO:0016567">
    <property type="term" value="P:protein ubiquitination"/>
    <property type="evidence" value="ECO:0007669"/>
    <property type="project" value="InterPro"/>
</dbReference>
<evidence type="ECO:0000313" key="4">
    <source>
        <dbReference type="EMBL" id="KAF8746775.1"/>
    </source>
</evidence>
<dbReference type="InterPro" id="IPR011333">
    <property type="entry name" value="SKP1/BTB/POZ_sf"/>
</dbReference>
<dbReference type="SUPFAM" id="SSF54695">
    <property type="entry name" value="POZ domain"/>
    <property type="match status" value="1"/>
</dbReference>
<accession>A0A835FCU2</accession>
<proteinExistence type="inferred from homology"/>
<dbReference type="InterPro" id="IPR000210">
    <property type="entry name" value="BTB/POZ_dom"/>
</dbReference>
<dbReference type="SMART" id="SM00225">
    <property type="entry name" value="BTB"/>
    <property type="match status" value="1"/>
</dbReference>
<gene>
    <name evidence="4" type="ORF">HU200_013322</name>
</gene>
<dbReference type="Gene3D" id="3.30.710.10">
    <property type="entry name" value="Potassium Channel Kv1.1, Chain A"/>
    <property type="match status" value="1"/>
</dbReference>
<dbReference type="PROSITE" id="PS50097">
    <property type="entry name" value="BTB"/>
    <property type="match status" value="1"/>
</dbReference>
<comment type="pathway">
    <text evidence="1">Protein modification; protein ubiquitination.</text>
</comment>
<name>A0A835FCU2_9POAL</name>
<reference evidence="4" key="1">
    <citation type="submission" date="2020-07" db="EMBL/GenBank/DDBJ databases">
        <title>Genome sequence and genetic diversity analysis of an under-domesticated orphan crop, white fonio (Digitaria exilis).</title>
        <authorList>
            <person name="Bennetzen J.L."/>
            <person name="Chen S."/>
            <person name="Ma X."/>
            <person name="Wang X."/>
            <person name="Yssel A.E.J."/>
            <person name="Chaluvadi S.R."/>
            <person name="Johnson M."/>
            <person name="Gangashetty P."/>
            <person name="Hamidou F."/>
            <person name="Sanogo M.D."/>
            <person name="Zwaenepoel A."/>
            <person name="Wallace J."/>
            <person name="Van De Peer Y."/>
            <person name="Van Deynze A."/>
        </authorList>
    </citation>
    <scope>NUCLEOTIDE SEQUENCE</scope>
    <source>
        <tissue evidence="4">Leaves</tissue>
    </source>
</reference>
<organism evidence="4 5">
    <name type="scientific">Digitaria exilis</name>
    <dbReference type="NCBI Taxonomy" id="1010633"/>
    <lineage>
        <taxon>Eukaryota</taxon>
        <taxon>Viridiplantae</taxon>
        <taxon>Streptophyta</taxon>
        <taxon>Embryophyta</taxon>
        <taxon>Tracheophyta</taxon>
        <taxon>Spermatophyta</taxon>
        <taxon>Magnoliopsida</taxon>
        <taxon>Liliopsida</taxon>
        <taxon>Poales</taxon>
        <taxon>Poaceae</taxon>
        <taxon>PACMAD clade</taxon>
        <taxon>Panicoideae</taxon>
        <taxon>Panicodae</taxon>
        <taxon>Paniceae</taxon>
        <taxon>Anthephorinae</taxon>
        <taxon>Digitaria</taxon>
    </lineage>
</organism>
<dbReference type="PANTHER" id="PTHR26379">
    <property type="entry name" value="BTB/POZ AND MATH DOMAIN-CONTAINING PROTEIN 1"/>
    <property type="match status" value="1"/>
</dbReference>
<evidence type="ECO:0000259" key="3">
    <source>
        <dbReference type="PROSITE" id="PS50097"/>
    </source>
</evidence>
<dbReference type="InterPro" id="IPR045005">
    <property type="entry name" value="BPM1-6"/>
</dbReference>
<dbReference type="Pfam" id="PF00651">
    <property type="entry name" value="BTB"/>
    <property type="match status" value="1"/>
</dbReference>
<evidence type="ECO:0000313" key="5">
    <source>
        <dbReference type="Proteomes" id="UP000636709"/>
    </source>
</evidence>
<dbReference type="PANTHER" id="PTHR26379:SF180">
    <property type="entry name" value="TRAF TRANSCRIPTION FACTOR"/>
    <property type="match status" value="1"/>
</dbReference>
<dbReference type="AlphaFoldDB" id="A0A835FCU2"/>
<dbReference type="Gene3D" id="1.25.40.420">
    <property type="match status" value="1"/>
</dbReference>
<feature type="domain" description="BTB" evidence="3">
    <location>
        <begin position="117"/>
        <end position="184"/>
    </location>
</feature>
<comment type="similarity">
    <text evidence="2">Belongs to the Tdpoz family.</text>
</comment>
<dbReference type="Proteomes" id="UP000636709">
    <property type="component" value="Unassembled WGS sequence"/>
</dbReference>
<evidence type="ECO:0000256" key="1">
    <source>
        <dbReference type="ARBA" id="ARBA00004906"/>
    </source>
</evidence>